<evidence type="ECO:0000313" key="10">
    <source>
        <dbReference type="Proteomes" id="UP000698059"/>
    </source>
</evidence>
<evidence type="ECO:0000256" key="2">
    <source>
        <dbReference type="ARBA" id="ARBA00022448"/>
    </source>
</evidence>
<dbReference type="SUPFAM" id="SSF103473">
    <property type="entry name" value="MFS general substrate transporter"/>
    <property type="match status" value="1"/>
</dbReference>
<feature type="transmembrane region" description="Helical" evidence="7">
    <location>
        <begin position="248"/>
        <end position="270"/>
    </location>
</feature>
<proteinExistence type="predicted"/>
<dbReference type="CDD" id="cd06173">
    <property type="entry name" value="MFS_MefA_like"/>
    <property type="match status" value="1"/>
</dbReference>
<dbReference type="PANTHER" id="PTHR23513">
    <property type="entry name" value="INTEGRAL MEMBRANE EFFLUX PROTEIN-RELATED"/>
    <property type="match status" value="1"/>
</dbReference>
<dbReference type="InterPro" id="IPR020846">
    <property type="entry name" value="MFS_dom"/>
</dbReference>
<evidence type="ECO:0000256" key="6">
    <source>
        <dbReference type="ARBA" id="ARBA00023136"/>
    </source>
</evidence>
<feature type="transmembrane region" description="Helical" evidence="7">
    <location>
        <begin position="276"/>
        <end position="294"/>
    </location>
</feature>
<protein>
    <submittedName>
        <fullName evidence="9">MFS family permease</fullName>
    </submittedName>
</protein>
<name>A0ABS2LGK3_9CELL</name>
<feature type="domain" description="Major facilitator superfamily (MFS) profile" evidence="8">
    <location>
        <begin position="189"/>
        <end position="432"/>
    </location>
</feature>
<comment type="subcellular location">
    <subcellularLocation>
        <location evidence="1">Cell membrane</location>
        <topology evidence="1">Multi-pass membrane protein</topology>
    </subcellularLocation>
</comment>
<evidence type="ECO:0000313" key="9">
    <source>
        <dbReference type="EMBL" id="MBM7478949.1"/>
    </source>
</evidence>
<evidence type="ECO:0000259" key="8">
    <source>
        <dbReference type="PROSITE" id="PS50850"/>
    </source>
</evidence>
<evidence type="ECO:0000256" key="3">
    <source>
        <dbReference type="ARBA" id="ARBA00022475"/>
    </source>
</evidence>
<feature type="transmembrane region" description="Helical" evidence="7">
    <location>
        <begin position="330"/>
        <end position="355"/>
    </location>
</feature>
<dbReference type="InterPro" id="IPR010290">
    <property type="entry name" value="TM_effector"/>
</dbReference>
<keyword evidence="3" id="KW-1003">Cell membrane</keyword>
<dbReference type="RefSeq" id="WP_205306963.1">
    <property type="nucleotide sequence ID" value="NZ_BAAAVF010000009.1"/>
</dbReference>
<dbReference type="EMBL" id="JAFBBO010000001">
    <property type="protein sequence ID" value="MBM7478949.1"/>
    <property type="molecule type" value="Genomic_DNA"/>
</dbReference>
<organism evidence="9 10">
    <name type="scientific">Oerskovia jenensis</name>
    <dbReference type="NCBI Taxonomy" id="162169"/>
    <lineage>
        <taxon>Bacteria</taxon>
        <taxon>Bacillati</taxon>
        <taxon>Actinomycetota</taxon>
        <taxon>Actinomycetes</taxon>
        <taxon>Micrococcales</taxon>
        <taxon>Cellulomonadaceae</taxon>
        <taxon>Oerskovia</taxon>
    </lineage>
</organism>
<feature type="transmembrane region" description="Helical" evidence="7">
    <location>
        <begin position="401"/>
        <end position="421"/>
    </location>
</feature>
<feature type="transmembrane region" description="Helical" evidence="7">
    <location>
        <begin position="376"/>
        <end position="395"/>
    </location>
</feature>
<reference evidence="9 10" key="1">
    <citation type="submission" date="2021-01" db="EMBL/GenBank/DDBJ databases">
        <title>Sequencing the genomes of 1000 actinobacteria strains.</title>
        <authorList>
            <person name="Klenk H.-P."/>
        </authorList>
    </citation>
    <scope>NUCLEOTIDE SEQUENCE [LARGE SCALE GENOMIC DNA]</scope>
    <source>
        <strain evidence="9 10">DSM 46000</strain>
    </source>
</reference>
<comment type="caution">
    <text evidence="9">The sequence shown here is derived from an EMBL/GenBank/DDBJ whole genome shotgun (WGS) entry which is preliminary data.</text>
</comment>
<gene>
    <name evidence="9" type="ORF">JOD49_001869</name>
</gene>
<keyword evidence="10" id="KW-1185">Reference proteome</keyword>
<keyword evidence="5 7" id="KW-1133">Transmembrane helix</keyword>
<feature type="transmembrane region" description="Helical" evidence="7">
    <location>
        <begin position="186"/>
        <end position="207"/>
    </location>
</feature>
<feature type="transmembrane region" description="Helical" evidence="7">
    <location>
        <begin position="122"/>
        <end position="150"/>
    </location>
</feature>
<dbReference type="Pfam" id="PF05977">
    <property type="entry name" value="MFS_3"/>
    <property type="match status" value="1"/>
</dbReference>
<evidence type="ECO:0000256" key="4">
    <source>
        <dbReference type="ARBA" id="ARBA00022692"/>
    </source>
</evidence>
<keyword evidence="6 7" id="KW-0472">Membrane</keyword>
<evidence type="ECO:0000256" key="1">
    <source>
        <dbReference type="ARBA" id="ARBA00004651"/>
    </source>
</evidence>
<accession>A0ABS2LGK3</accession>
<dbReference type="PROSITE" id="PS50850">
    <property type="entry name" value="MFS"/>
    <property type="match status" value="1"/>
</dbReference>
<evidence type="ECO:0000256" key="7">
    <source>
        <dbReference type="SAM" id="Phobius"/>
    </source>
</evidence>
<feature type="transmembrane region" description="Helical" evidence="7">
    <location>
        <begin position="306"/>
        <end position="324"/>
    </location>
</feature>
<dbReference type="PANTHER" id="PTHR23513:SF6">
    <property type="entry name" value="MAJOR FACILITATOR SUPERFAMILY ASSOCIATED DOMAIN-CONTAINING PROTEIN"/>
    <property type="match status" value="1"/>
</dbReference>
<dbReference type="InterPro" id="IPR036259">
    <property type="entry name" value="MFS_trans_sf"/>
</dbReference>
<keyword evidence="2" id="KW-0813">Transport</keyword>
<keyword evidence="4 7" id="KW-0812">Transmembrane</keyword>
<dbReference type="Gene3D" id="1.20.1250.20">
    <property type="entry name" value="MFS general substrate transporter like domains"/>
    <property type="match status" value="1"/>
</dbReference>
<dbReference type="Proteomes" id="UP000698059">
    <property type="component" value="Unassembled WGS sequence"/>
</dbReference>
<evidence type="ECO:0000256" key="5">
    <source>
        <dbReference type="ARBA" id="ARBA00022989"/>
    </source>
</evidence>
<sequence length="432" mass="46000">MSGVEEESGDQQAETTQRRAASLWKHRDFLLYWFSQTVSRGGSRIAEFALPLAAIFLFDASSEELGIANALAYAPYLFLTLFAGVWIDRSRKRRVLMAAEAGRIVTLGAVLGLYLTDDLSLVLLYGVALVLGMCAVLFDVSGAAYLPSLVGRDQLVEGNAKLQATIVVTQSGGPALGGLLTQLFSAPAVLAGAILSPVLSLLTLSALRHREPRPESSAEGRATFREIRESLQFIARDRYLRFLTLRSGVNNIFFTARNTLLPLFVLQTLALSPGSLGIILAAGSVGGFVGAICSRPLVERMGPGRVIVLGYAGSSLSQVVLPLATGPMAVALGMLIPMFFVSGLFMTIGNTNVAALQQMMIPRHRLGRVLAGMRTVTWGSMPIGALAGGFLGALIGVREALAVAAVGFCLSALWIAVSPVAKLRRWPDPPEE</sequence>
<feature type="transmembrane region" description="Helical" evidence="7">
    <location>
        <begin position="67"/>
        <end position="88"/>
    </location>
</feature>